<evidence type="ECO:0000313" key="2">
    <source>
        <dbReference type="EMBL" id="MDX7149485.1"/>
    </source>
</evidence>
<dbReference type="RefSeq" id="WP_319868618.1">
    <property type="nucleotide sequence ID" value="NZ_JAXABJ010000012.1"/>
</dbReference>
<proteinExistence type="predicted"/>
<dbReference type="EMBL" id="JAXABJ010000012">
    <property type="protein sequence ID" value="MDX7149485.1"/>
    <property type="molecule type" value="Genomic_DNA"/>
</dbReference>
<keyword evidence="1" id="KW-0175">Coiled coil</keyword>
<gene>
    <name evidence="2" type="ORF">SJ265_17015</name>
</gene>
<evidence type="ECO:0000256" key="1">
    <source>
        <dbReference type="SAM" id="Coils"/>
    </source>
</evidence>
<accession>A0AAW9ETU0</accession>
<dbReference type="Proteomes" id="UP001271725">
    <property type="component" value="Unassembled WGS sequence"/>
</dbReference>
<name>A0AAW9ETU0_9ENTR</name>
<comment type="caution">
    <text evidence="2">The sequence shown here is derived from an EMBL/GenBank/DDBJ whole genome shotgun (WGS) entry which is preliminary data.</text>
</comment>
<feature type="coiled-coil region" evidence="1">
    <location>
        <begin position="5"/>
        <end position="46"/>
    </location>
</feature>
<reference evidence="2" key="1">
    <citation type="submission" date="2023-11" db="EMBL/GenBank/DDBJ databases">
        <title>Detection of rare carbapenemases in Enterobacterales - comparison of two colorimetric and two CIM-based carbapenemase assays.</title>
        <authorList>
            <person name="Schaffarczyk L."/>
            <person name="Noster J."/>
            <person name="Stelzer Y."/>
            <person name="Sattler J."/>
            <person name="Gatermann S."/>
            <person name="Hamprecht A."/>
        </authorList>
    </citation>
    <scope>NUCLEOTIDE SEQUENCE</scope>
    <source>
        <strain evidence="2">CIM-Carb-133</strain>
    </source>
</reference>
<evidence type="ECO:0000313" key="3">
    <source>
        <dbReference type="Proteomes" id="UP001271725"/>
    </source>
</evidence>
<protein>
    <submittedName>
        <fullName evidence="2">Eae-like domain protein</fullName>
    </submittedName>
</protein>
<sequence length="186" mass="21276">MKPTYEELELQLEESQREFRAADATIHNLELKLTDMAVQLANAESKCRELAEFKSRVYAQMGAGCEAPEFSITEGLSNLRRFADTLHAIEREFFTKEVPDEECEGETVEECPLCWGMTVEQYVSEFGKCLAEVRAQGVERMIEVKQQQLDGMHPDTFAIGAVRDSIRRDIYELKVFAEILRQEAAQ</sequence>
<dbReference type="AlphaFoldDB" id="A0AAW9ETU0"/>
<organism evidence="2 3">
    <name type="scientific">Citrobacter portucalensis</name>
    <dbReference type="NCBI Taxonomy" id="1639133"/>
    <lineage>
        <taxon>Bacteria</taxon>
        <taxon>Pseudomonadati</taxon>
        <taxon>Pseudomonadota</taxon>
        <taxon>Gammaproteobacteria</taxon>
        <taxon>Enterobacterales</taxon>
        <taxon>Enterobacteriaceae</taxon>
        <taxon>Citrobacter</taxon>
        <taxon>Citrobacter freundii complex</taxon>
    </lineage>
</organism>